<dbReference type="InterPro" id="IPR043128">
    <property type="entry name" value="Rev_trsase/Diguanyl_cyclase"/>
</dbReference>
<dbReference type="PANTHER" id="PTHR45138">
    <property type="entry name" value="REGULATORY COMPONENTS OF SENSORY TRANSDUCTION SYSTEM"/>
    <property type="match status" value="1"/>
</dbReference>
<dbReference type="GO" id="GO:0005886">
    <property type="term" value="C:plasma membrane"/>
    <property type="evidence" value="ECO:0007669"/>
    <property type="project" value="TreeGrafter"/>
</dbReference>
<protein>
    <recommendedName>
        <fullName evidence="2">GGDEF domain-containing protein</fullName>
    </recommendedName>
</protein>
<reference evidence="3" key="1">
    <citation type="journal article" date="2014" name="Front. Microbiol.">
        <title>High frequency of phylogenetically diverse reductive dehalogenase-homologous genes in deep subseafloor sedimentary metagenomes.</title>
        <authorList>
            <person name="Kawai M."/>
            <person name="Futagami T."/>
            <person name="Toyoda A."/>
            <person name="Takaki Y."/>
            <person name="Nishi S."/>
            <person name="Hori S."/>
            <person name="Arai W."/>
            <person name="Tsubouchi T."/>
            <person name="Morono Y."/>
            <person name="Uchiyama I."/>
            <person name="Ito T."/>
            <person name="Fujiyama A."/>
            <person name="Inagaki F."/>
            <person name="Takami H."/>
        </authorList>
    </citation>
    <scope>NUCLEOTIDE SEQUENCE</scope>
    <source>
        <strain evidence="3">Expedition CK06-06</strain>
    </source>
</reference>
<gene>
    <name evidence="3" type="ORF">S12H4_49876</name>
</gene>
<dbReference type="GO" id="GO:1902201">
    <property type="term" value="P:negative regulation of bacterial-type flagellum-dependent cell motility"/>
    <property type="evidence" value="ECO:0007669"/>
    <property type="project" value="TreeGrafter"/>
</dbReference>
<comment type="caution">
    <text evidence="3">The sequence shown here is derived from an EMBL/GenBank/DDBJ whole genome shotgun (WGS) entry which is preliminary data.</text>
</comment>
<accession>X1UCE7</accession>
<dbReference type="AlphaFoldDB" id="X1UCE7"/>
<feature type="transmembrane region" description="Helical" evidence="1">
    <location>
        <begin position="101"/>
        <end position="118"/>
    </location>
</feature>
<organism evidence="3">
    <name type="scientific">marine sediment metagenome</name>
    <dbReference type="NCBI Taxonomy" id="412755"/>
    <lineage>
        <taxon>unclassified sequences</taxon>
        <taxon>metagenomes</taxon>
        <taxon>ecological metagenomes</taxon>
    </lineage>
</organism>
<keyword evidence="1" id="KW-1133">Transmembrane helix</keyword>
<evidence type="ECO:0000259" key="2">
    <source>
        <dbReference type="PROSITE" id="PS50887"/>
    </source>
</evidence>
<dbReference type="EMBL" id="BARW01031343">
    <property type="protein sequence ID" value="GAJ15174.1"/>
    <property type="molecule type" value="Genomic_DNA"/>
</dbReference>
<dbReference type="Pfam" id="PF00990">
    <property type="entry name" value="GGDEF"/>
    <property type="match status" value="1"/>
</dbReference>
<sequence>TFPGLLAPGGVLSGGPQSTPAMYMLWHVGFPLVVVAYALLKRESVELKPAHLLPLARWPILASIVVASLLAAASLALAVLGHSALPVVLQGNVVTPAGHRWLFATWAFSVVALGVLWHRRSHSALDVWLLVVMCVWVFDVALAAVFNGGRYDLGWYAGRAYGFLAACGLLLVLLSEHTRSFARMVRLSAELRSVNEQLWRISMQDGMTQLANRRAFDKYLLEQMAVNARQGRSLALLLVDVDHFKA</sequence>
<feature type="non-terminal residue" evidence="3">
    <location>
        <position position="246"/>
    </location>
</feature>
<dbReference type="InterPro" id="IPR033424">
    <property type="entry name" value="MASE4"/>
</dbReference>
<dbReference type="PROSITE" id="PS50887">
    <property type="entry name" value="GGDEF"/>
    <property type="match status" value="1"/>
</dbReference>
<dbReference type="InterPro" id="IPR050469">
    <property type="entry name" value="Diguanylate_Cyclase"/>
</dbReference>
<dbReference type="Gene3D" id="3.30.70.270">
    <property type="match status" value="1"/>
</dbReference>
<dbReference type="GO" id="GO:0043709">
    <property type="term" value="P:cell adhesion involved in single-species biofilm formation"/>
    <property type="evidence" value="ECO:0007669"/>
    <property type="project" value="TreeGrafter"/>
</dbReference>
<evidence type="ECO:0000313" key="3">
    <source>
        <dbReference type="EMBL" id="GAJ15174.1"/>
    </source>
</evidence>
<dbReference type="InterPro" id="IPR029787">
    <property type="entry name" value="Nucleotide_cyclase"/>
</dbReference>
<proteinExistence type="predicted"/>
<dbReference type="SUPFAM" id="SSF55073">
    <property type="entry name" value="Nucleotide cyclase"/>
    <property type="match status" value="1"/>
</dbReference>
<dbReference type="PANTHER" id="PTHR45138:SF9">
    <property type="entry name" value="DIGUANYLATE CYCLASE DGCM-RELATED"/>
    <property type="match status" value="1"/>
</dbReference>
<keyword evidence="1" id="KW-0812">Transmembrane</keyword>
<feature type="transmembrane region" description="Helical" evidence="1">
    <location>
        <begin position="153"/>
        <end position="174"/>
    </location>
</feature>
<feature type="transmembrane region" description="Helical" evidence="1">
    <location>
        <begin position="20"/>
        <end position="40"/>
    </location>
</feature>
<name>X1UCE7_9ZZZZ</name>
<dbReference type="InterPro" id="IPR000160">
    <property type="entry name" value="GGDEF_dom"/>
</dbReference>
<dbReference type="Pfam" id="PF17158">
    <property type="entry name" value="MASE4"/>
    <property type="match status" value="1"/>
</dbReference>
<feature type="transmembrane region" description="Helical" evidence="1">
    <location>
        <begin position="125"/>
        <end position="147"/>
    </location>
</feature>
<dbReference type="GO" id="GO:0052621">
    <property type="term" value="F:diguanylate cyclase activity"/>
    <property type="evidence" value="ECO:0007669"/>
    <property type="project" value="TreeGrafter"/>
</dbReference>
<feature type="non-terminal residue" evidence="3">
    <location>
        <position position="1"/>
    </location>
</feature>
<feature type="transmembrane region" description="Helical" evidence="1">
    <location>
        <begin position="60"/>
        <end position="81"/>
    </location>
</feature>
<feature type="domain" description="GGDEF" evidence="2">
    <location>
        <begin position="232"/>
        <end position="246"/>
    </location>
</feature>
<keyword evidence="1" id="KW-0472">Membrane</keyword>
<evidence type="ECO:0000256" key="1">
    <source>
        <dbReference type="SAM" id="Phobius"/>
    </source>
</evidence>